<evidence type="ECO:0000256" key="2">
    <source>
        <dbReference type="SAM" id="MobiDB-lite"/>
    </source>
</evidence>
<evidence type="ECO:0000313" key="5">
    <source>
        <dbReference type="Proteomes" id="UP001197114"/>
    </source>
</evidence>
<dbReference type="Pfam" id="PF02607">
    <property type="entry name" value="B12-binding_2"/>
    <property type="match status" value="1"/>
</dbReference>
<dbReference type="SMART" id="SM00422">
    <property type="entry name" value="HTH_MERR"/>
    <property type="match status" value="1"/>
</dbReference>
<dbReference type="InterPro" id="IPR000551">
    <property type="entry name" value="MerR-type_HTH_dom"/>
</dbReference>
<keyword evidence="5" id="KW-1185">Reference proteome</keyword>
<dbReference type="Gene3D" id="1.10.1660.10">
    <property type="match status" value="1"/>
</dbReference>
<feature type="region of interest" description="Disordered" evidence="2">
    <location>
        <begin position="89"/>
        <end position="135"/>
    </location>
</feature>
<dbReference type="PANTHER" id="PTHR30204">
    <property type="entry name" value="REDOX-CYCLING DRUG-SENSING TRANSCRIPTIONAL ACTIVATOR SOXR"/>
    <property type="match status" value="1"/>
</dbReference>
<evidence type="ECO:0000256" key="1">
    <source>
        <dbReference type="ARBA" id="ARBA00023125"/>
    </source>
</evidence>
<dbReference type="Gene3D" id="1.10.1240.10">
    <property type="entry name" value="Methionine synthase domain"/>
    <property type="match status" value="1"/>
</dbReference>
<dbReference type="SUPFAM" id="SSF46955">
    <property type="entry name" value="Putative DNA-binding domain"/>
    <property type="match status" value="1"/>
</dbReference>
<gene>
    <name evidence="4" type="ORF">GKQ77_32190</name>
</gene>
<feature type="domain" description="HTH merR-type" evidence="3">
    <location>
        <begin position="36"/>
        <end position="103"/>
    </location>
</feature>
<dbReference type="EMBL" id="WMBF01000785">
    <property type="protein sequence ID" value="MBW5426167.1"/>
    <property type="molecule type" value="Genomic_DNA"/>
</dbReference>
<protein>
    <submittedName>
        <fullName evidence="4">MerR family transcriptional regulator</fullName>
    </submittedName>
</protein>
<dbReference type="InterPro" id="IPR003759">
    <property type="entry name" value="Cbl-bd_cap"/>
</dbReference>
<organism evidence="4 5">
    <name type="scientific">Streptomyces anatolicus</name>
    <dbReference type="NCBI Taxonomy" id="2675858"/>
    <lineage>
        <taxon>Bacteria</taxon>
        <taxon>Bacillati</taxon>
        <taxon>Actinomycetota</taxon>
        <taxon>Actinomycetes</taxon>
        <taxon>Kitasatosporales</taxon>
        <taxon>Streptomycetaceae</taxon>
        <taxon>Streptomyces</taxon>
    </lineage>
</organism>
<dbReference type="Proteomes" id="UP001197114">
    <property type="component" value="Unassembled WGS sequence"/>
</dbReference>
<feature type="compositionally biased region" description="Gly residues" evidence="2">
    <location>
        <begin position="112"/>
        <end position="130"/>
    </location>
</feature>
<evidence type="ECO:0000313" key="4">
    <source>
        <dbReference type="EMBL" id="MBW5426167.1"/>
    </source>
</evidence>
<dbReference type="PROSITE" id="PS50937">
    <property type="entry name" value="HTH_MERR_2"/>
    <property type="match status" value="1"/>
</dbReference>
<dbReference type="InterPro" id="IPR036594">
    <property type="entry name" value="Meth_synthase_dom"/>
</dbReference>
<sequence length="207" mass="21596">MSEPGGGAGEARERPQGDGAAGVPVTTDGTAGVPVTTGALARRLGVSPTTLRTWDRRYGLGPTRREPGRHRRWSERDIAVVEEMGRLTSLGVPPSDAARTALTRGSEARAGSGAGAGSGSGSGPAPGAGPGPLVRQRRGLSRAAVRLDAPAVQDLLADAVARHGLVAAWQEIMVPTLHAVGRKWEEAGDRYVEVEHLLSWQVSRTLH</sequence>
<dbReference type="PANTHER" id="PTHR30204:SF97">
    <property type="entry name" value="MERR FAMILY REGULATORY PROTEIN"/>
    <property type="match status" value="1"/>
</dbReference>
<feature type="non-terminal residue" evidence="4">
    <location>
        <position position="207"/>
    </location>
</feature>
<dbReference type="InterPro" id="IPR047057">
    <property type="entry name" value="MerR_fam"/>
</dbReference>
<keyword evidence="1" id="KW-0238">DNA-binding</keyword>
<dbReference type="InterPro" id="IPR009061">
    <property type="entry name" value="DNA-bd_dom_put_sf"/>
</dbReference>
<dbReference type="Pfam" id="PF13411">
    <property type="entry name" value="MerR_1"/>
    <property type="match status" value="1"/>
</dbReference>
<accession>A0ABS6YXI1</accession>
<name>A0ABS6YXI1_9ACTN</name>
<dbReference type="RefSeq" id="WP_219692729.1">
    <property type="nucleotide sequence ID" value="NZ_WMBF01000785.1"/>
</dbReference>
<comment type="caution">
    <text evidence="4">The sequence shown here is derived from an EMBL/GenBank/DDBJ whole genome shotgun (WGS) entry which is preliminary data.</text>
</comment>
<evidence type="ECO:0000259" key="3">
    <source>
        <dbReference type="PROSITE" id="PS50937"/>
    </source>
</evidence>
<feature type="region of interest" description="Disordered" evidence="2">
    <location>
        <begin position="1"/>
        <end position="37"/>
    </location>
</feature>
<reference evidence="4 5" key="1">
    <citation type="submission" date="2019-11" db="EMBL/GenBank/DDBJ databases">
        <authorList>
            <person name="Ay H."/>
        </authorList>
    </citation>
    <scope>NUCLEOTIDE SEQUENCE [LARGE SCALE GENOMIC DNA]</scope>
    <source>
        <strain evidence="4 5">BG9H</strain>
    </source>
</reference>
<proteinExistence type="predicted"/>